<evidence type="ECO:0000313" key="3">
    <source>
        <dbReference type="Proteomes" id="UP000567293"/>
    </source>
</evidence>
<evidence type="ECO:0000256" key="1">
    <source>
        <dbReference type="SAM" id="Phobius"/>
    </source>
</evidence>
<evidence type="ECO:0008006" key="4">
    <source>
        <dbReference type="Google" id="ProtNLM"/>
    </source>
</evidence>
<proteinExistence type="predicted"/>
<dbReference type="Proteomes" id="UP000567293">
    <property type="component" value="Unassembled WGS sequence"/>
</dbReference>
<reference evidence="2" key="1">
    <citation type="submission" date="2020-06" db="EMBL/GenBank/DDBJ databases">
        <title>Legume-microbial interactions unlock mineral nutrients during tropical forest succession.</title>
        <authorList>
            <person name="Epihov D.Z."/>
        </authorList>
    </citation>
    <scope>NUCLEOTIDE SEQUENCE [LARGE SCALE GENOMIC DNA]</scope>
    <source>
        <strain evidence="2">Pan2503</strain>
    </source>
</reference>
<sequence length="81" mass="9068">MTIGRKLYAGFGLILVILALLFLVNIFAGYFEKSARNSASTALDSVRIVEAVRYQIMLNRLNMNNFLLSGDPRDEDKVNKG</sequence>
<protein>
    <recommendedName>
        <fullName evidence="4">Methyl-accepting chemotaxis protein</fullName>
    </recommendedName>
</protein>
<organism evidence="2 3">
    <name type="scientific">Candidatus Acidiferrum panamense</name>
    <dbReference type="NCBI Taxonomy" id="2741543"/>
    <lineage>
        <taxon>Bacteria</taxon>
        <taxon>Pseudomonadati</taxon>
        <taxon>Acidobacteriota</taxon>
        <taxon>Terriglobia</taxon>
        <taxon>Candidatus Acidiferrales</taxon>
        <taxon>Candidatus Acidiferrum</taxon>
    </lineage>
</organism>
<dbReference type="AlphaFoldDB" id="A0A7V8NMC9"/>
<keyword evidence="1" id="KW-0812">Transmembrane</keyword>
<keyword evidence="1" id="KW-1133">Transmembrane helix</keyword>
<keyword evidence="1" id="KW-0472">Membrane</keyword>
<keyword evidence="3" id="KW-1185">Reference proteome</keyword>
<feature type="non-terminal residue" evidence="2">
    <location>
        <position position="81"/>
    </location>
</feature>
<name>A0A7V8NMC9_9BACT</name>
<feature type="transmembrane region" description="Helical" evidence="1">
    <location>
        <begin position="7"/>
        <end position="31"/>
    </location>
</feature>
<gene>
    <name evidence="2" type="ORF">HRJ53_03345</name>
</gene>
<dbReference type="EMBL" id="JACDQQ010000326">
    <property type="protein sequence ID" value="MBA0084009.1"/>
    <property type="molecule type" value="Genomic_DNA"/>
</dbReference>
<accession>A0A7V8NMC9</accession>
<evidence type="ECO:0000313" key="2">
    <source>
        <dbReference type="EMBL" id="MBA0084009.1"/>
    </source>
</evidence>
<comment type="caution">
    <text evidence="2">The sequence shown here is derived from an EMBL/GenBank/DDBJ whole genome shotgun (WGS) entry which is preliminary data.</text>
</comment>